<dbReference type="SUPFAM" id="SSF51294">
    <property type="entry name" value="Hedgehog/intein (Hint) domain"/>
    <property type="match status" value="1"/>
</dbReference>
<accession>A0ABT8D4H7</accession>
<dbReference type="InterPro" id="IPR036844">
    <property type="entry name" value="Hint_dom_sf"/>
</dbReference>
<evidence type="ECO:0000313" key="3">
    <source>
        <dbReference type="Proteomes" id="UP001243846"/>
    </source>
</evidence>
<sequence length="137" mass="15104">MPSEDLLVSPQHRILVRSNIAQKMFGTDEVLVAAKQLLQIQGIDTVEGDVAVEYFHFLFDQHEIVLSNGAETESLYTGPEALRALGPEASEEIFTLFPELRNGTATELPVAARHLATGRMGRKLAVRHVQNGRALVQ</sequence>
<reference evidence="3" key="1">
    <citation type="journal article" date="2019" name="Int. J. Syst. Evol. Microbiol.">
        <title>The Global Catalogue of Microorganisms (GCM) 10K type strain sequencing project: providing services to taxonomists for standard genome sequencing and annotation.</title>
        <authorList>
            <consortium name="The Broad Institute Genomics Platform"/>
            <consortium name="The Broad Institute Genome Sequencing Center for Infectious Disease"/>
            <person name="Wu L."/>
            <person name="Ma J."/>
        </authorList>
    </citation>
    <scope>NUCLEOTIDE SEQUENCE [LARGE SCALE GENOMIC DNA]</scope>
    <source>
        <strain evidence="3">CECT 8482</strain>
    </source>
</reference>
<dbReference type="Pfam" id="PF13403">
    <property type="entry name" value="Hint_2"/>
    <property type="match status" value="1"/>
</dbReference>
<organism evidence="2 3">
    <name type="scientific">Paracoccus cavernae</name>
    <dbReference type="NCBI Taxonomy" id="1571207"/>
    <lineage>
        <taxon>Bacteria</taxon>
        <taxon>Pseudomonadati</taxon>
        <taxon>Pseudomonadota</taxon>
        <taxon>Alphaproteobacteria</taxon>
        <taxon>Rhodobacterales</taxon>
        <taxon>Paracoccaceae</taxon>
        <taxon>Paracoccus</taxon>
    </lineage>
</organism>
<name>A0ABT8D4H7_9RHOB</name>
<evidence type="ECO:0000313" key="2">
    <source>
        <dbReference type="EMBL" id="MDN3711587.1"/>
    </source>
</evidence>
<proteinExistence type="predicted"/>
<protein>
    <submittedName>
        <fullName evidence="2">Hint domain-containing protein</fullName>
    </submittedName>
</protein>
<comment type="caution">
    <text evidence="2">The sequence shown here is derived from an EMBL/GenBank/DDBJ whole genome shotgun (WGS) entry which is preliminary data.</text>
</comment>
<feature type="domain" description="Hedgehog/Intein (Hint)" evidence="1">
    <location>
        <begin position="1"/>
        <end position="78"/>
    </location>
</feature>
<dbReference type="InterPro" id="IPR028992">
    <property type="entry name" value="Hedgehog/Intein_dom"/>
</dbReference>
<dbReference type="EMBL" id="JAUFRC010000001">
    <property type="protein sequence ID" value="MDN3711587.1"/>
    <property type="molecule type" value="Genomic_DNA"/>
</dbReference>
<keyword evidence="3" id="KW-1185">Reference proteome</keyword>
<dbReference type="Proteomes" id="UP001243846">
    <property type="component" value="Unassembled WGS sequence"/>
</dbReference>
<evidence type="ECO:0000259" key="1">
    <source>
        <dbReference type="Pfam" id="PF13403"/>
    </source>
</evidence>
<gene>
    <name evidence="2" type="ORF">QWZ10_06705</name>
</gene>